<dbReference type="WBParaSite" id="SCUD_0000436901-mRNA-1">
    <property type="protein sequence ID" value="SCUD_0000436901-mRNA-1"/>
    <property type="gene ID" value="SCUD_0000436901"/>
</dbReference>
<proteinExistence type="predicted"/>
<dbReference type="SUPFAM" id="SSF57903">
    <property type="entry name" value="FYVE/PHD zinc finger"/>
    <property type="match status" value="1"/>
</dbReference>
<reference evidence="3" key="1">
    <citation type="submission" date="2016-06" db="UniProtKB">
        <authorList>
            <consortium name="WormBaseParasite"/>
        </authorList>
    </citation>
    <scope>IDENTIFICATION</scope>
</reference>
<evidence type="ECO:0000313" key="3">
    <source>
        <dbReference type="WBParaSite" id="SCUD_0000436901-mRNA-1"/>
    </source>
</evidence>
<keyword evidence="2" id="KW-1185">Reference proteome</keyword>
<protein>
    <submittedName>
        <fullName evidence="3">PHD domain-containing protein</fullName>
    </submittedName>
</protein>
<sequence length="148" mass="16962">MSGLDDRAHLLPVTDCSNVQNSSSVIPHIVDNLFFITLYLVESQLFEERFINYRNNVNMNATLSNDEEEIVSINSEEFAELDDDKDENAYDNRLRDICHLAQPPHETVDGSTWIFCRCDAMFHLFCAYDPSPLVRRIHCPMCGAITES</sequence>
<dbReference type="Proteomes" id="UP000279833">
    <property type="component" value="Unassembled WGS sequence"/>
</dbReference>
<organism evidence="3">
    <name type="scientific">Schistosoma curassoni</name>
    <dbReference type="NCBI Taxonomy" id="6186"/>
    <lineage>
        <taxon>Eukaryota</taxon>
        <taxon>Metazoa</taxon>
        <taxon>Spiralia</taxon>
        <taxon>Lophotrochozoa</taxon>
        <taxon>Platyhelminthes</taxon>
        <taxon>Trematoda</taxon>
        <taxon>Digenea</taxon>
        <taxon>Strigeidida</taxon>
        <taxon>Schistosomatoidea</taxon>
        <taxon>Schistosomatidae</taxon>
        <taxon>Schistosoma</taxon>
    </lineage>
</organism>
<evidence type="ECO:0000313" key="2">
    <source>
        <dbReference type="Proteomes" id="UP000279833"/>
    </source>
</evidence>
<dbReference type="InterPro" id="IPR011011">
    <property type="entry name" value="Znf_FYVE_PHD"/>
</dbReference>
<evidence type="ECO:0000313" key="1">
    <source>
        <dbReference type="EMBL" id="VDO88506.1"/>
    </source>
</evidence>
<reference evidence="1 2" key="2">
    <citation type="submission" date="2018-11" db="EMBL/GenBank/DDBJ databases">
        <authorList>
            <consortium name="Pathogen Informatics"/>
        </authorList>
    </citation>
    <scope>NUCLEOTIDE SEQUENCE [LARGE SCALE GENOMIC DNA]</scope>
    <source>
        <strain evidence="1">Dakar</strain>
        <strain evidence="2">Dakar, Senegal</strain>
    </source>
</reference>
<dbReference type="EMBL" id="UZAK01005742">
    <property type="protein sequence ID" value="VDO88506.1"/>
    <property type="molecule type" value="Genomic_DNA"/>
</dbReference>
<dbReference type="STRING" id="6186.A0A183JNT3"/>
<accession>A0A183JNT3</accession>
<name>A0A183JNT3_9TREM</name>
<dbReference type="AlphaFoldDB" id="A0A183JNT3"/>
<gene>
    <name evidence="1" type="ORF">SCUD_LOCUS4370</name>
</gene>